<dbReference type="Pfam" id="PF01900">
    <property type="entry name" value="RNase_P_Rpp14"/>
    <property type="match status" value="1"/>
</dbReference>
<comment type="subcellular location">
    <subcellularLocation>
        <location evidence="6">Nucleus</location>
        <location evidence="6">Nucleolus</location>
    </subcellularLocation>
</comment>
<dbReference type="InterPro" id="IPR016819">
    <property type="entry name" value="RNase_P/MRP_POP5"/>
</dbReference>
<dbReference type="PANTHER" id="PTHR48414:SF1">
    <property type="entry name" value="POP5 HOMOLOG, RIBONUCLEASE P_MRP SUBUNIT"/>
    <property type="match status" value="1"/>
</dbReference>
<dbReference type="InterPro" id="IPR002759">
    <property type="entry name" value="Pop5/Rpp14/Rnp2-like"/>
</dbReference>
<dbReference type="GO" id="GO:0033204">
    <property type="term" value="F:ribonuclease P RNA binding"/>
    <property type="evidence" value="ECO:0007669"/>
    <property type="project" value="InterPro"/>
</dbReference>
<dbReference type="PIRSF" id="PIRSF023803">
    <property type="entry name" value="Ribonuclease_P_prd"/>
    <property type="match status" value="1"/>
</dbReference>
<dbReference type="OrthoDB" id="277888at2759"/>
<evidence type="ECO:0000256" key="5">
    <source>
        <dbReference type="ARBA" id="ARBA00044198"/>
    </source>
</evidence>
<dbReference type="KEGG" id="fas:105269948"/>
<comment type="similarity">
    <text evidence="1 6">Belongs to the eukaryotic/archaeal RNase P protein component 2 family.</text>
</comment>
<dbReference type="CTD" id="51367"/>
<dbReference type="RefSeq" id="XP_011308881.1">
    <property type="nucleotide sequence ID" value="XM_011310579.1"/>
</dbReference>
<dbReference type="GeneID" id="105269948"/>
<keyword evidence="2" id="KW-0698">rRNA processing</keyword>
<dbReference type="GO" id="GO:0006364">
    <property type="term" value="P:rRNA processing"/>
    <property type="evidence" value="ECO:0007669"/>
    <property type="project" value="UniProtKB-KW"/>
</dbReference>
<evidence type="ECO:0000256" key="2">
    <source>
        <dbReference type="ARBA" id="ARBA00022552"/>
    </source>
</evidence>
<sequence>MVRFKNRYITVEITLKEEDRLLVLKPSALYHSVQKIVEKMYGDFGLASVKAGLNAQYCNPHTRIALIKCRHGPHNFLINSIPFINDLGGRFVEVKILYVGATMKNCFSFIKKHQQKKLQSVWGTLKNDQEKKKMIESLMTLTPEMKDFK</sequence>
<reference evidence="8" key="1">
    <citation type="submission" date="2025-08" db="UniProtKB">
        <authorList>
            <consortium name="RefSeq"/>
        </authorList>
    </citation>
    <scope>IDENTIFICATION</scope>
    <source>
        <strain evidence="8">USDA-PBARC FA_bdor</strain>
        <tissue evidence="8">Whole organism</tissue>
    </source>
</reference>
<dbReference type="SUPFAM" id="SSF160350">
    <property type="entry name" value="Rnp2-like"/>
    <property type="match status" value="1"/>
</dbReference>
<keyword evidence="7" id="KW-1185">Reference proteome</keyword>
<evidence type="ECO:0000313" key="8">
    <source>
        <dbReference type="RefSeq" id="XP_011308881.1"/>
    </source>
</evidence>
<dbReference type="Gene3D" id="3.30.70.3250">
    <property type="entry name" value="Ribonuclease P, Pop5 subunit"/>
    <property type="match status" value="1"/>
</dbReference>
<dbReference type="PANTHER" id="PTHR48414">
    <property type="entry name" value="POP5 HOMOLOG, RIBONUCLEASE P_MRP SUBUNIT"/>
    <property type="match status" value="1"/>
</dbReference>
<dbReference type="GO" id="GO:0001682">
    <property type="term" value="P:tRNA 5'-leader removal"/>
    <property type="evidence" value="ECO:0007669"/>
    <property type="project" value="InterPro"/>
</dbReference>
<evidence type="ECO:0000256" key="3">
    <source>
        <dbReference type="ARBA" id="ARBA00022694"/>
    </source>
</evidence>
<organism evidence="7 8">
    <name type="scientific">Fopius arisanus</name>
    <dbReference type="NCBI Taxonomy" id="64838"/>
    <lineage>
        <taxon>Eukaryota</taxon>
        <taxon>Metazoa</taxon>
        <taxon>Ecdysozoa</taxon>
        <taxon>Arthropoda</taxon>
        <taxon>Hexapoda</taxon>
        <taxon>Insecta</taxon>
        <taxon>Pterygota</taxon>
        <taxon>Neoptera</taxon>
        <taxon>Endopterygota</taxon>
        <taxon>Hymenoptera</taxon>
        <taxon>Apocrita</taxon>
        <taxon>Ichneumonoidea</taxon>
        <taxon>Braconidae</taxon>
        <taxon>Opiinae</taxon>
        <taxon>Fopius</taxon>
    </lineage>
</organism>
<evidence type="ECO:0000256" key="1">
    <source>
        <dbReference type="ARBA" id="ARBA00010800"/>
    </source>
</evidence>
<comment type="function">
    <text evidence="6">Component of ribonuclease P, a protein complex that generates mature tRNA molecules by cleaving their 5'-ends.</text>
</comment>
<keyword evidence="4 6" id="KW-0539">Nucleus</keyword>
<evidence type="ECO:0000256" key="6">
    <source>
        <dbReference type="PIRNR" id="PIRNR023803"/>
    </source>
</evidence>
<gene>
    <name evidence="8" type="primary">Pop5</name>
</gene>
<dbReference type="InterPro" id="IPR038085">
    <property type="entry name" value="Rnp2-like_sf"/>
</dbReference>
<dbReference type="GO" id="GO:0005730">
    <property type="term" value="C:nucleolus"/>
    <property type="evidence" value="ECO:0007669"/>
    <property type="project" value="UniProtKB-SubCell"/>
</dbReference>
<dbReference type="Proteomes" id="UP000694866">
    <property type="component" value="Unplaced"/>
</dbReference>
<evidence type="ECO:0000313" key="7">
    <source>
        <dbReference type="Proteomes" id="UP000694866"/>
    </source>
</evidence>
<keyword evidence="3 6" id="KW-0819">tRNA processing</keyword>
<name>A0A9R1U6G8_9HYME</name>
<evidence type="ECO:0000256" key="4">
    <source>
        <dbReference type="ARBA" id="ARBA00023242"/>
    </source>
</evidence>
<proteinExistence type="inferred from homology"/>
<accession>A0A9R1U6G8</accession>
<dbReference type="GO" id="GO:0030677">
    <property type="term" value="C:ribonuclease P complex"/>
    <property type="evidence" value="ECO:0007669"/>
    <property type="project" value="InterPro"/>
</dbReference>
<dbReference type="AlphaFoldDB" id="A0A9R1U6G8"/>
<protein>
    <recommendedName>
        <fullName evidence="5 6">Ribonuclease P/MRP protein subunit POP5</fullName>
    </recommendedName>
</protein>